<evidence type="ECO:0000313" key="2">
    <source>
        <dbReference type="Proteomes" id="UP000800097"/>
    </source>
</evidence>
<dbReference type="Proteomes" id="UP000800097">
    <property type="component" value="Unassembled WGS sequence"/>
</dbReference>
<gene>
    <name evidence="1" type="ORF">EI97DRAFT_470334</name>
</gene>
<accession>A0A6A6J8K4</accession>
<proteinExistence type="predicted"/>
<reference evidence="1" key="1">
    <citation type="journal article" date="2020" name="Stud. Mycol.">
        <title>101 Dothideomycetes genomes: a test case for predicting lifestyles and emergence of pathogens.</title>
        <authorList>
            <person name="Haridas S."/>
            <person name="Albert R."/>
            <person name="Binder M."/>
            <person name="Bloem J."/>
            <person name="Labutti K."/>
            <person name="Salamov A."/>
            <person name="Andreopoulos B."/>
            <person name="Baker S."/>
            <person name="Barry K."/>
            <person name="Bills G."/>
            <person name="Bluhm B."/>
            <person name="Cannon C."/>
            <person name="Castanera R."/>
            <person name="Culley D."/>
            <person name="Daum C."/>
            <person name="Ezra D."/>
            <person name="Gonzalez J."/>
            <person name="Henrissat B."/>
            <person name="Kuo A."/>
            <person name="Liang C."/>
            <person name="Lipzen A."/>
            <person name="Lutzoni F."/>
            <person name="Magnuson J."/>
            <person name="Mondo S."/>
            <person name="Nolan M."/>
            <person name="Ohm R."/>
            <person name="Pangilinan J."/>
            <person name="Park H.-J."/>
            <person name="Ramirez L."/>
            <person name="Alfaro M."/>
            <person name="Sun H."/>
            <person name="Tritt A."/>
            <person name="Yoshinaga Y."/>
            <person name="Zwiers L.-H."/>
            <person name="Turgeon B."/>
            <person name="Goodwin S."/>
            <person name="Spatafora J."/>
            <person name="Crous P."/>
            <person name="Grigoriev I."/>
        </authorList>
    </citation>
    <scope>NUCLEOTIDE SEQUENCE</scope>
    <source>
        <strain evidence="1">CBS 379.55</strain>
    </source>
</reference>
<dbReference type="EMBL" id="ML986520">
    <property type="protein sequence ID" value="KAF2272483.1"/>
    <property type="molecule type" value="Genomic_DNA"/>
</dbReference>
<dbReference type="AlphaFoldDB" id="A0A6A6J8K4"/>
<evidence type="ECO:0000313" key="1">
    <source>
        <dbReference type="EMBL" id="KAF2272483.1"/>
    </source>
</evidence>
<keyword evidence="2" id="KW-1185">Reference proteome</keyword>
<dbReference type="GeneID" id="54554937"/>
<protein>
    <submittedName>
        <fullName evidence="1">Uncharacterized protein</fullName>
    </submittedName>
</protein>
<name>A0A6A6J8K4_WESOR</name>
<organism evidence="1 2">
    <name type="scientific">Westerdykella ornata</name>
    <dbReference type="NCBI Taxonomy" id="318751"/>
    <lineage>
        <taxon>Eukaryota</taxon>
        <taxon>Fungi</taxon>
        <taxon>Dikarya</taxon>
        <taxon>Ascomycota</taxon>
        <taxon>Pezizomycotina</taxon>
        <taxon>Dothideomycetes</taxon>
        <taxon>Pleosporomycetidae</taxon>
        <taxon>Pleosporales</taxon>
        <taxon>Sporormiaceae</taxon>
        <taxon>Westerdykella</taxon>
    </lineage>
</organism>
<sequence length="368" mass="42723">MVTQHIGDPIVLSGAATLPEDSKEKKGEPTQPSLPPWKKCEPTLLGLPMEVRLKIMGYLILSGFEFWSQFVWRHHHYYPVLVRKDEEDPRSETVGRWAVETSLFRVNRQISEEASCKNVSISRYCSTQAIHATNAPRDVAILYEQNTFVFDACPDWPPATFDDSRVWNTFGSLDRLRNINIVIDRAATGFHLVRRRLQVLVATLNAFQHRETGATTPWIKRFFVNYTDCKSHHAFGPRDNRFWAMEPVACLQRRVEDFEAMGEWAPVPKWFTTSLARCVERRVNLGLLDVPFSAEVAWIPLVNWPAFAIRDGIDLVREWAQEWGYQLDLDPALPDDSCRAFFNNFYHVRPKRYWRPGEPQPQVQYVDL</sequence>
<dbReference type="RefSeq" id="XP_033650022.1">
    <property type="nucleotide sequence ID" value="XM_033801762.1"/>
</dbReference>